<protein>
    <submittedName>
        <fullName evidence="3">ExeM/NucH family extracellular endonuclease</fullName>
    </submittedName>
</protein>
<feature type="domain" description="Endonuclease/exonuclease/phosphatase" evidence="2">
    <location>
        <begin position="363"/>
        <end position="631"/>
    </location>
</feature>
<keyword evidence="3" id="KW-0540">Nuclease</keyword>
<keyword evidence="1" id="KW-1133">Transmembrane helix</keyword>
<dbReference type="PANTHER" id="PTHR42834">
    <property type="entry name" value="ENDONUCLEASE/EXONUCLEASE/PHOSPHATASE FAMILY PROTEIN (AFU_ORTHOLOGUE AFUA_3G09210)"/>
    <property type="match status" value="1"/>
</dbReference>
<organism evidence="3 4">
    <name type="scientific">Phytoactinopolyspora mesophila</name>
    <dbReference type="NCBI Taxonomy" id="2650750"/>
    <lineage>
        <taxon>Bacteria</taxon>
        <taxon>Bacillati</taxon>
        <taxon>Actinomycetota</taxon>
        <taxon>Actinomycetes</taxon>
        <taxon>Jiangellales</taxon>
        <taxon>Jiangellaceae</taxon>
        <taxon>Phytoactinopolyspora</taxon>
    </lineage>
</organism>
<dbReference type="EMBL" id="WLZY01000014">
    <property type="protein sequence ID" value="NDL60802.1"/>
    <property type="molecule type" value="Genomic_DNA"/>
</dbReference>
<evidence type="ECO:0000313" key="3">
    <source>
        <dbReference type="EMBL" id="NDL60802.1"/>
    </source>
</evidence>
<dbReference type="GO" id="GO:0004519">
    <property type="term" value="F:endonuclease activity"/>
    <property type="evidence" value="ECO:0007669"/>
    <property type="project" value="UniProtKB-KW"/>
</dbReference>
<keyword evidence="1" id="KW-0472">Membrane</keyword>
<keyword evidence="1" id="KW-0812">Transmembrane</keyword>
<dbReference type="SUPFAM" id="SSF56219">
    <property type="entry name" value="DNase I-like"/>
    <property type="match status" value="1"/>
</dbReference>
<keyword evidence="3" id="KW-0378">Hydrolase</keyword>
<reference evidence="3 4" key="1">
    <citation type="submission" date="2019-11" db="EMBL/GenBank/DDBJ databases">
        <authorList>
            <person name="Li X.-J."/>
            <person name="Feng X.-M."/>
        </authorList>
    </citation>
    <scope>NUCLEOTIDE SEQUENCE [LARGE SCALE GENOMIC DNA]</scope>
    <source>
        <strain evidence="3 4">XMNu-373</strain>
    </source>
</reference>
<evidence type="ECO:0000313" key="4">
    <source>
        <dbReference type="Proteomes" id="UP000460435"/>
    </source>
</evidence>
<name>A0A7K3MCT7_9ACTN</name>
<feature type="transmembrane region" description="Helical" evidence="1">
    <location>
        <begin position="7"/>
        <end position="31"/>
    </location>
</feature>
<evidence type="ECO:0000259" key="2">
    <source>
        <dbReference type="Pfam" id="PF03372"/>
    </source>
</evidence>
<dbReference type="Gene3D" id="3.60.10.10">
    <property type="entry name" value="Endonuclease/exonuclease/phosphatase"/>
    <property type="match status" value="1"/>
</dbReference>
<dbReference type="AlphaFoldDB" id="A0A7K3MCT7"/>
<dbReference type="Pfam" id="PF03372">
    <property type="entry name" value="Exo_endo_phos"/>
    <property type="match status" value="1"/>
</dbReference>
<proteinExistence type="predicted"/>
<gene>
    <name evidence="3" type="ORF">F7O44_27370</name>
</gene>
<sequence>MATSNRVVWPVVAVAAAGVVGAAWFVVVPVFSGDEPQTFDDTHSISEIQGEGSSSPLEGETVTTSGVVTAVYPYGGFDGYYIQTPGSGGDTDLADRTASDAVFVYSPSTAQDIEIDDYVQVTGDVVQYHGLTEIVVDEPGLAVSDEPAEAVKAVPFELPAAEERRHAFQSMLVRPTDGYVVSDIFGLGGWGDNAFGSIGLGYGGPLVQETDVARPGTAEYDAAVADNQERAVTLDDGRSHRTAPDQHVPYLTLSTPVRTGTELTFVDDVIFDYRFEQWNFQPRRPVNGEASDVVLFDQGNTREYSAVPADVGGDVVIASFNVLNYFTTLGIHIDGCTPYTDRDGNPLTVRGGCLARGAWDEANLAHQEAKIVTAINALGADVVALQEIENSARFGQDPDVAVAALVDALNVDEPGTWAYVATPARMPAVSSQDVIRNAFIYRDDTIEPVGDSVVLVDDPAFHNAREPLAQQFTVTATGYSFIGIVNHFKSKGGDCPPATPQGCHNDDRVAQAHALTDFAGELAADTGVEDVFLIGDFNAYTREDPMEVFEAAGYTNLNSEFHGGASYVFDGRIGSLDHVLASAPVVEADLIRGVDVWDINSVESVLMEYSRRNYFASDLFEAGTVWRSSDHDPIIVGVGPPDGVQGPRSRTR</sequence>
<keyword evidence="4" id="KW-1185">Reference proteome</keyword>
<dbReference type="CDD" id="cd10283">
    <property type="entry name" value="MnuA_DNase1-like"/>
    <property type="match status" value="1"/>
</dbReference>
<dbReference type="RefSeq" id="WP_162453505.1">
    <property type="nucleotide sequence ID" value="NZ_WLZY01000014.1"/>
</dbReference>
<dbReference type="InterPro" id="IPR047971">
    <property type="entry name" value="ExeM-like"/>
</dbReference>
<dbReference type="PANTHER" id="PTHR42834:SF1">
    <property type="entry name" value="ENDONUCLEASE_EXONUCLEASE_PHOSPHATASE FAMILY PROTEIN (AFU_ORTHOLOGUE AFUA_3G09210)"/>
    <property type="match status" value="1"/>
</dbReference>
<dbReference type="Proteomes" id="UP000460435">
    <property type="component" value="Unassembled WGS sequence"/>
</dbReference>
<dbReference type="InterPro" id="IPR005135">
    <property type="entry name" value="Endo/exonuclease/phosphatase"/>
</dbReference>
<dbReference type="InterPro" id="IPR036691">
    <property type="entry name" value="Endo/exonu/phosph_ase_sf"/>
</dbReference>
<dbReference type="NCBIfam" id="NF033681">
    <property type="entry name" value="ExeM_NucH_DNase"/>
    <property type="match status" value="1"/>
</dbReference>
<comment type="caution">
    <text evidence="3">The sequence shown here is derived from an EMBL/GenBank/DDBJ whole genome shotgun (WGS) entry which is preliminary data.</text>
</comment>
<keyword evidence="3" id="KW-0255">Endonuclease</keyword>
<dbReference type="CDD" id="cd04486">
    <property type="entry name" value="YhcR_OBF_like"/>
    <property type="match status" value="1"/>
</dbReference>
<accession>A0A7K3MCT7</accession>
<evidence type="ECO:0000256" key="1">
    <source>
        <dbReference type="SAM" id="Phobius"/>
    </source>
</evidence>